<name>A0A6J6PUT5_9ZZZZ</name>
<evidence type="ECO:0000313" key="1">
    <source>
        <dbReference type="EMBL" id="CAB4699584.1"/>
    </source>
</evidence>
<dbReference type="AlphaFoldDB" id="A0A6J6PUT5"/>
<gene>
    <name evidence="1" type="ORF">UFOPK2399_01260</name>
</gene>
<dbReference type="Gene3D" id="3.30.450.40">
    <property type="match status" value="1"/>
</dbReference>
<reference evidence="1" key="1">
    <citation type="submission" date="2020-05" db="EMBL/GenBank/DDBJ databases">
        <authorList>
            <person name="Chiriac C."/>
            <person name="Salcher M."/>
            <person name="Ghai R."/>
            <person name="Kavagutti S V."/>
        </authorList>
    </citation>
    <scope>NUCLEOTIDE SEQUENCE</scope>
</reference>
<accession>A0A6J6PUT5</accession>
<organism evidence="1">
    <name type="scientific">freshwater metagenome</name>
    <dbReference type="NCBI Taxonomy" id="449393"/>
    <lineage>
        <taxon>unclassified sequences</taxon>
        <taxon>metagenomes</taxon>
        <taxon>ecological metagenomes</taxon>
    </lineage>
</organism>
<proteinExistence type="predicted"/>
<dbReference type="EMBL" id="CAEZXP010000003">
    <property type="protein sequence ID" value="CAB4699584.1"/>
    <property type="molecule type" value="Genomic_DNA"/>
</dbReference>
<dbReference type="InterPro" id="IPR029016">
    <property type="entry name" value="GAF-like_dom_sf"/>
</dbReference>
<sequence>MSTIATVIDAIRTAVEEPLEVDDALRAAVVAIVEEVPATWAGILFAEEGELVLGPEAGSQDPATRVQVPVIYRGERIAELVVDGPGDPTVLPAIADLLAEYCLVGWDTGGIPWEAVE</sequence>
<protein>
    <submittedName>
        <fullName evidence="1">Unannotated protein</fullName>
    </submittedName>
</protein>